<keyword evidence="1" id="KW-0812">Transmembrane</keyword>
<name>A0A517R715_9PLAN</name>
<feature type="transmembrane region" description="Helical" evidence="1">
    <location>
        <begin position="71"/>
        <end position="91"/>
    </location>
</feature>
<dbReference type="AlphaFoldDB" id="A0A517R715"/>
<feature type="transmembrane region" description="Helical" evidence="1">
    <location>
        <begin position="12"/>
        <end position="34"/>
    </location>
</feature>
<dbReference type="Proteomes" id="UP000317318">
    <property type="component" value="Chromosome"/>
</dbReference>
<keyword evidence="1" id="KW-0472">Membrane</keyword>
<sequence>MQSRPDQWNRVAWFGMLTGSTSWMFILGGAHIALSQLVRAGLVIWIGVFLLLIGWGLWARRARTRLLVATDRFNVLYVLSLLAILAVIYDAPVIGNALWRPVAIVGSIFTMLAVLAHYRIAAAERASMANSTDAGNVDR</sequence>
<proteinExistence type="predicted"/>
<dbReference type="OrthoDB" id="9995477at2"/>
<keyword evidence="1" id="KW-1133">Transmembrane helix</keyword>
<reference evidence="2 3" key="1">
    <citation type="submission" date="2019-02" db="EMBL/GenBank/DDBJ databases">
        <title>Deep-cultivation of Planctomycetes and their phenomic and genomic characterization uncovers novel biology.</title>
        <authorList>
            <person name="Wiegand S."/>
            <person name="Jogler M."/>
            <person name="Boedeker C."/>
            <person name="Pinto D."/>
            <person name="Vollmers J."/>
            <person name="Rivas-Marin E."/>
            <person name="Kohn T."/>
            <person name="Peeters S.H."/>
            <person name="Heuer A."/>
            <person name="Rast P."/>
            <person name="Oberbeckmann S."/>
            <person name="Bunk B."/>
            <person name="Jeske O."/>
            <person name="Meyerdierks A."/>
            <person name="Storesund J.E."/>
            <person name="Kallscheuer N."/>
            <person name="Luecker S."/>
            <person name="Lage O.M."/>
            <person name="Pohl T."/>
            <person name="Merkel B.J."/>
            <person name="Hornburger P."/>
            <person name="Mueller R.-W."/>
            <person name="Bruemmer F."/>
            <person name="Labrenz M."/>
            <person name="Spormann A.M."/>
            <person name="Op den Camp H."/>
            <person name="Overmann J."/>
            <person name="Amann R."/>
            <person name="Jetten M.S.M."/>
            <person name="Mascher T."/>
            <person name="Medema M.H."/>
            <person name="Devos D.P."/>
            <person name="Kaster A.-K."/>
            <person name="Ovreas L."/>
            <person name="Rohde M."/>
            <person name="Galperin M.Y."/>
            <person name="Jogler C."/>
        </authorList>
    </citation>
    <scope>NUCLEOTIDE SEQUENCE [LARGE SCALE GENOMIC DNA]</scope>
    <source>
        <strain evidence="2 3">Pan189</strain>
    </source>
</reference>
<feature type="transmembrane region" description="Helical" evidence="1">
    <location>
        <begin position="40"/>
        <end position="59"/>
    </location>
</feature>
<protein>
    <submittedName>
        <fullName evidence="2">Uncharacterized protein</fullName>
    </submittedName>
</protein>
<keyword evidence="3" id="KW-1185">Reference proteome</keyword>
<evidence type="ECO:0000256" key="1">
    <source>
        <dbReference type="SAM" id="Phobius"/>
    </source>
</evidence>
<feature type="transmembrane region" description="Helical" evidence="1">
    <location>
        <begin position="97"/>
        <end position="118"/>
    </location>
</feature>
<gene>
    <name evidence="2" type="ORF">Pan189_40950</name>
</gene>
<organism evidence="2 3">
    <name type="scientific">Stratiformator vulcanicus</name>
    <dbReference type="NCBI Taxonomy" id="2527980"/>
    <lineage>
        <taxon>Bacteria</taxon>
        <taxon>Pseudomonadati</taxon>
        <taxon>Planctomycetota</taxon>
        <taxon>Planctomycetia</taxon>
        <taxon>Planctomycetales</taxon>
        <taxon>Planctomycetaceae</taxon>
        <taxon>Stratiformator</taxon>
    </lineage>
</organism>
<evidence type="ECO:0000313" key="3">
    <source>
        <dbReference type="Proteomes" id="UP000317318"/>
    </source>
</evidence>
<dbReference type="EMBL" id="CP036268">
    <property type="protein sequence ID" value="QDT39686.1"/>
    <property type="molecule type" value="Genomic_DNA"/>
</dbReference>
<evidence type="ECO:0000313" key="2">
    <source>
        <dbReference type="EMBL" id="QDT39686.1"/>
    </source>
</evidence>
<accession>A0A517R715</accession>
<dbReference type="KEGG" id="svp:Pan189_40950"/>